<dbReference type="PANTHER" id="PTHR17630">
    <property type="entry name" value="DIENELACTONE HYDROLASE"/>
    <property type="match status" value="1"/>
</dbReference>
<proteinExistence type="predicted"/>
<evidence type="ECO:0000313" key="3">
    <source>
        <dbReference type="Proteomes" id="UP000449547"/>
    </source>
</evidence>
<dbReference type="OrthoDB" id="17560at2759"/>
<comment type="caution">
    <text evidence="2">The sequence shown here is derived from an EMBL/GenBank/DDBJ whole genome shotgun (WGS) entry which is preliminary data.</text>
</comment>
<accession>A0A642UN89</accession>
<dbReference type="AlphaFoldDB" id="A0A642UN89"/>
<organism evidence="2 3">
    <name type="scientific">Diutina rugosa</name>
    <name type="common">Yeast</name>
    <name type="synonym">Candida rugosa</name>
    <dbReference type="NCBI Taxonomy" id="5481"/>
    <lineage>
        <taxon>Eukaryota</taxon>
        <taxon>Fungi</taxon>
        <taxon>Dikarya</taxon>
        <taxon>Ascomycota</taxon>
        <taxon>Saccharomycotina</taxon>
        <taxon>Pichiomycetes</taxon>
        <taxon>Debaryomycetaceae</taxon>
        <taxon>Diutina</taxon>
    </lineage>
</organism>
<protein>
    <recommendedName>
        <fullName evidence="1">Dienelactone hydrolase domain-containing protein</fullName>
    </recommendedName>
</protein>
<dbReference type="GeneID" id="54781479"/>
<dbReference type="PANTHER" id="PTHR17630:SF44">
    <property type="entry name" value="PROTEIN AIM2"/>
    <property type="match status" value="1"/>
</dbReference>
<dbReference type="Pfam" id="PF01738">
    <property type="entry name" value="DLH"/>
    <property type="match status" value="1"/>
</dbReference>
<dbReference type="Proteomes" id="UP000449547">
    <property type="component" value="Unassembled WGS sequence"/>
</dbReference>
<feature type="domain" description="Dienelactone hydrolase" evidence="1">
    <location>
        <begin position="38"/>
        <end position="235"/>
    </location>
</feature>
<evidence type="ECO:0000259" key="1">
    <source>
        <dbReference type="Pfam" id="PF01738"/>
    </source>
</evidence>
<gene>
    <name evidence="2" type="ORF">DIURU_002828</name>
</gene>
<dbReference type="Gene3D" id="3.40.50.1820">
    <property type="entry name" value="alpha/beta hydrolase"/>
    <property type="match status" value="1"/>
</dbReference>
<reference evidence="2 3" key="1">
    <citation type="submission" date="2019-07" db="EMBL/GenBank/DDBJ databases">
        <title>Genome assembly of two rare yeast pathogens: Diutina rugosa and Trichomonascus ciferrii.</title>
        <authorList>
            <person name="Mixao V."/>
            <person name="Saus E."/>
            <person name="Hansen A."/>
            <person name="Lass-Flor C."/>
            <person name="Gabaldon T."/>
        </authorList>
    </citation>
    <scope>NUCLEOTIDE SEQUENCE [LARGE SCALE GENOMIC DNA]</scope>
    <source>
        <strain evidence="2 3">CBS 613</strain>
    </source>
</reference>
<dbReference type="OMA" id="PGKCCFE"/>
<dbReference type="EMBL" id="SWFT01000090">
    <property type="protein sequence ID" value="KAA8902374.1"/>
    <property type="molecule type" value="Genomic_DNA"/>
</dbReference>
<dbReference type="InterPro" id="IPR002925">
    <property type="entry name" value="Dienelactn_hydro"/>
</dbReference>
<dbReference type="VEuPathDB" id="FungiDB:DIURU_002828"/>
<keyword evidence="3" id="KW-1185">Reference proteome</keyword>
<dbReference type="InterPro" id="IPR029058">
    <property type="entry name" value="AB_hydrolase_fold"/>
</dbReference>
<name>A0A642UN89_DIURU</name>
<dbReference type="RefSeq" id="XP_034012359.1">
    <property type="nucleotide sequence ID" value="XM_034155522.1"/>
</dbReference>
<evidence type="ECO:0000313" key="2">
    <source>
        <dbReference type="EMBL" id="KAA8902374.1"/>
    </source>
</evidence>
<dbReference type="GO" id="GO:0016787">
    <property type="term" value="F:hydrolase activity"/>
    <property type="evidence" value="ECO:0007669"/>
    <property type="project" value="InterPro"/>
</dbReference>
<sequence length="237" mass="25513">MASACGPCCLETNFHEGAPQGSHSQIGGLDTYSVGSGKKIVVILTDIYGHKYNNTLLIADEISKAGYQVLIPDILKGDPVPAEHGDLGPWLQNHTQEITTPIVNGFLKKIREELKPTFVGGIGYCFGAKYVVLNLAKDGLLDAGAGAHPSFVTIDDVKAVTKPLLFSCAEVDPIFPADARFEAEKALAEIGARYQVDLFSGVSHGFACRGDMKDPVVKYAAEKALSDQICWFHQFAK</sequence>
<dbReference type="SUPFAM" id="SSF53474">
    <property type="entry name" value="alpha/beta-Hydrolases"/>
    <property type="match status" value="1"/>
</dbReference>